<keyword evidence="2 6" id="KW-0698">rRNA processing</keyword>
<comment type="subcellular location">
    <subcellularLocation>
        <location evidence="6">Cytoplasm</location>
    </subcellularLocation>
</comment>
<gene>
    <name evidence="6 7" type="primary">rsmG</name>
    <name evidence="7" type="ORF">GL567_07160</name>
</gene>
<evidence type="ECO:0000256" key="2">
    <source>
        <dbReference type="ARBA" id="ARBA00022552"/>
    </source>
</evidence>
<dbReference type="Pfam" id="PF02527">
    <property type="entry name" value="GidB"/>
    <property type="match status" value="1"/>
</dbReference>
<dbReference type="PANTHER" id="PTHR31760:SF0">
    <property type="entry name" value="S-ADENOSYL-L-METHIONINE-DEPENDENT METHYLTRANSFERASES SUPERFAMILY PROTEIN"/>
    <property type="match status" value="1"/>
</dbReference>
<feature type="binding site" evidence="6">
    <location>
        <begin position="123"/>
        <end position="124"/>
    </location>
    <ligand>
        <name>S-adenosyl-L-methionine</name>
        <dbReference type="ChEBI" id="CHEBI:59789"/>
    </ligand>
</feature>
<dbReference type="AlphaFoldDB" id="A0A5L4MDG5"/>
<evidence type="ECO:0000256" key="1">
    <source>
        <dbReference type="ARBA" id="ARBA00022490"/>
    </source>
</evidence>
<dbReference type="InterPro" id="IPR003682">
    <property type="entry name" value="rRNA_ssu_MeTfrase_G"/>
</dbReference>
<protein>
    <recommendedName>
        <fullName evidence="6">Ribosomal RNA small subunit methyltransferase G</fullName>
        <ecNumber evidence="6">2.1.1.-</ecNumber>
    </recommendedName>
    <alternativeName>
        <fullName evidence="6">16S rRNA 7-methylguanosine methyltransferase</fullName>
        <shortName evidence="6">16S rRNA m7G methyltransferase</shortName>
    </alternativeName>
</protein>
<dbReference type="PANTHER" id="PTHR31760">
    <property type="entry name" value="S-ADENOSYL-L-METHIONINE-DEPENDENT METHYLTRANSFERASES SUPERFAMILY PROTEIN"/>
    <property type="match status" value="1"/>
</dbReference>
<evidence type="ECO:0000313" key="7">
    <source>
        <dbReference type="EMBL" id="EDP6815334.1"/>
    </source>
</evidence>
<dbReference type="SUPFAM" id="SSF53335">
    <property type="entry name" value="S-adenosyl-L-methionine-dependent methyltransferases"/>
    <property type="match status" value="1"/>
</dbReference>
<reference evidence="7 8" key="1">
    <citation type="submission" date="2019-11" db="EMBL/GenBank/DDBJ databases">
        <authorList>
            <consortium name="PulseNet: The National Subtyping Network for Foodborne Disease Surveillance"/>
            <person name="Tarr C.L."/>
            <person name="Trees E."/>
            <person name="Katz L.S."/>
            <person name="Carleton-Romer H.A."/>
            <person name="Stroika S."/>
            <person name="Kucerova Z."/>
            <person name="Roache K.F."/>
            <person name="Sabol A.L."/>
            <person name="Besser J."/>
            <person name="Gerner-Smidt P."/>
        </authorList>
    </citation>
    <scope>NUCLEOTIDE SEQUENCE [LARGE SCALE GENOMIC DNA]</scope>
    <source>
        <strain evidence="7 8">PNUSAC013627</strain>
    </source>
</reference>
<dbReference type="EC" id="2.1.1.-" evidence="6"/>
<evidence type="ECO:0000256" key="4">
    <source>
        <dbReference type="ARBA" id="ARBA00022679"/>
    </source>
</evidence>
<proteinExistence type="inferred from homology"/>
<dbReference type="NCBIfam" id="TIGR00138">
    <property type="entry name" value="rsmG_gidB"/>
    <property type="match status" value="1"/>
</dbReference>
<dbReference type="GO" id="GO:0005829">
    <property type="term" value="C:cytosol"/>
    <property type="evidence" value="ECO:0007669"/>
    <property type="project" value="TreeGrafter"/>
</dbReference>
<sequence length="197" mass="22954">MKIYEEQLNFIQNFVKKDDFFQKITLYKELLKKFNSVHNLTHLENIDDNIIDSIKILDYCDLTDKKKIVDVGSGAGFPAIFLACILENSIFFLFEPSVKKASFLRVIKTELNLINVNIIKEKLQNHPPFKVDLITSRALMDIKPLIEISNGFYDEKTSFLLYKGSEVYDELEGMKDYKIVNCGFRNYCLLKVKEKLC</sequence>
<evidence type="ECO:0000313" key="8">
    <source>
        <dbReference type="Proteomes" id="UP000471322"/>
    </source>
</evidence>
<evidence type="ECO:0000256" key="3">
    <source>
        <dbReference type="ARBA" id="ARBA00022603"/>
    </source>
</evidence>
<dbReference type="PIRSF" id="PIRSF003078">
    <property type="entry name" value="GidB"/>
    <property type="match status" value="1"/>
</dbReference>
<organism evidence="7 8">
    <name type="scientific">Campylobacter lari</name>
    <dbReference type="NCBI Taxonomy" id="201"/>
    <lineage>
        <taxon>Bacteria</taxon>
        <taxon>Pseudomonadati</taxon>
        <taxon>Campylobacterota</taxon>
        <taxon>Epsilonproteobacteria</taxon>
        <taxon>Campylobacterales</taxon>
        <taxon>Campylobacteraceae</taxon>
        <taxon>Campylobacter</taxon>
    </lineage>
</organism>
<evidence type="ECO:0000256" key="5">
    <source>
        <dbReference type="ARBA" id="ARBA00022691"/>
    </source>
</evidence>
<feature type="binding site" evidence="6">
    <location>
        <begin position="95"/>
        <end position="97"/>
    </location>
    <ligand>
        <name>S-adenosyl-L-methionine</name>
        <dbReference type="ChEBI" id="CHEBI:59789"/>
    </ligand>
</feature>
<comment type="similarity">
    <text evidence="6">Belongs to the methyltransferase superfamily. RNA methyltransferase RsmG family.</text>
</comment>
<dbReference type="EMBL" id="AANNSE010000011">
    <property type="protein sequence ID" value="EDP6815334.1"/>
    <property type="molecule type" value="Genomic_DNA"/>
</dbReference>
<dbReference type="HAMAP" id="MF_00074">
    <property type="entry name" value="16SrRNA_methyltr_G"/>
    <property type="match status" value="1"/>
</dbReference>
<dbReference type="Proteomes" id="UP000471322">
    <property type="component" value="Unassembled WGS sequence"/>
</dbReference>
<feature type="binding site" evidence="6">
    <location>
        <position position="77"/>
    </location>
    <ligand>
        <name>S-adenosyl-L-methionine</name>
        <dbReference type="ChEBI" id="CHEBI:59789"/>
    </ligand>
</feature>
<dbReference type="InterPro" id="IPR029063">
    <property type="entry name" value="SAM-dependent_MTases_sf"/>
</dbReference>
<dbReference type="GO" id="GO:0070043">
    <property type="term" value="F:rRNA (guanine-N7-)-methyltransferase activity"/>
    <property type="evidence" value="ECO:0007669"/>
    <property type="project" value="UniProtKB-UniRule"/>
</dbReference>
<keyword evidence="3 6" id="KW-0489">Methyltransferase</keyword>
<keyword evidence="5 6" id="KW-0949">S-adenosyl-L-methionine</keyword>
<name>A0A5L4MDG5_CAMLA</name>
<accession>A0A5L4MDG5</accession>
<feature type="binding site" evidence="6">
    <location>
        <position position="72"/>
    </location>
    <ligand>
        <name>S-adenosyl-L-methionine</name>
        <dbReference type="ChEBI" id="CHEBI:59789"/>
    </ligand>
</feature>
<dbReference type="Gene3D" id="3.40.50.150">
    <property type="entry name" value="Vaccinia Virus protein VP39"/>
    <property type="match status" value="1"/>
</dbReference>
<evidence type="ECO:0000256" key="6">
    <source>
        <dbReference type="HAMAP-Rule" id="MF_00074"/>
    </source>
</evidence>
<keyword evidence="4 6" id="KW-0808">Transferase</keyword>
<comment type="caution">
    <text evidence="7">The sequence shown here is derived from an EMBL/GenBank/DDBJ whole genome shotgun (WGS) entry which is preliminary data.</text>
</comment>
<keyword evidence="1 6" id="KW-0963">Cytoplasm</keyword>
<feature type="binding site" evidence="6">
    <location>
        <position position="137"/>
    </location>
    <ligand>
        <name>S-adenosyl-L-methionine</name>
        <dbReference type="ChEBI" id="CHEBI:59789"/>
    </ligand>
</feature>
<comment type="function">
    <text evidence="6">Specifically methylates the N7 position of a guanine in 16S rRNA.</text>
</comment>